<evidence type="ECO:0000256" key="1">
    <source>
        <dbReference type="SAM" id="MobiDB-lite"/>
    </source>
</evidence>
<accession>A0A0C9X857</accession>
<gene>
    <name evidence="2" type="ORF">K443DRAFT_240836</name>
</gene>
<protein>
    <submittedName>
        <fullName evidence="2">Uncharacterized protein</fullName>
    </submittedName>
</protein>
<dbReference type="EMBL" id="KN838690">
    <property type="protein sequence ID" value="KIJ97538.1"/>
    <property type="molecule type" value="Genomic_DNA"/>
</dbReference>
<dbReference type="HOGENOM" id="CLU_2146255_0_0_1"/>
<reference evidence="3" key="2">
    <citation type="submission" date="2015-01" db="EMBL/GenBank/DDBJ databases">
        <title>Evolutionary Origins and Diversification of the Mycorrhizal Mutualists.</title>
        <authorList>
            <consortium name="DOE Joint Genome Institute"/>
            <consortium name="Mycorrhizal Genomics Consortium"/>
            <person name="Kohler A."/>
            <person name="Kuo A."/>
            <person name="Nagy L.G."/>
            <person name="Floudas D."/>
            <person name="Copeland A."/>
            <person name="Barry K.W."/>
            <person name="Cichocki N."/>
            <person name="Veneault-Fourrey C."/>
            <person name="LaButti K."/>
            <person name="Lindquist E.A."/>
            <person name="Lipzen A."/>
            <person name="Lundell T."/>
            <person name="Morin E."/>
            <person name="Murat C."/>
            <person name="Riley R."/>
            <person name="Ohm R."/>
            <person name="Sun H."/>
            <person name="Tunlid A."/>
            <person name="Henrissat B."/>
            <person name="Grigoriev I.V."/>
            <person name="Hibbett D.S."/>
            <person name="Martin F."/>
        </authorList>
    </citation>
    <scope>NUCLEOTIDE SEQUENCE [LARGE SCALE GENOMIC DNA]</scope>
    <source>
        <strain evidence="3">LaAM-08-1</strain>
    </source>
</reference>
<dbReference type="Proteomes" id="UP000054477">
    <property type="component" value="Unassembled WGS sequence"/>
</dbReference>
<feature type="region of interest" description="Disordered" evidence="1">
    <location>
        <begin position="58"/>
        <end position="85"/>
    </location>
</feature>
<dbReference type="AlphaFoldDB" id="A0A0C9X857"/>
<sequence>MPQTRTFEETTPNSADPTVCRSLALFVHLSPTYAYLSTNFSVASSSMPHNGLVRFRPHATALPVTPSSTNRSRKRTSRSAPSSTVFHRTNIRPLFSLDGPESPFLCTTSRAW</sequence>
<keyword evidence="3" id="KW-1185">Reference proteome</keyword>
<reference evidence="2 3" key="1">
    <citation type="submission" date="2014-04" db="EMBL/GenBank/DDBJ databases">
        <authorList>
            <consortium name="DOE Joint Genome Institute"/>
            <person name="Kuo A."/>
            <person name="Kohler A."/>
            <person name="Nagy L.G."/>
            <person name="Floudas D."/>
            <person name="Copeland A."/>
            <person name="Barry K.W."/>
            <person name="Cichocki N."/>
            <person name="Veneault-Fourrey C."/>
            <person name="LaButti K."/>
            <person name="Lindquist E.A."/>
            <person name="Lipzen A."/>
            <person name="Lundell T."/>
            <person name="Morin E."/>
            <person name="Murat C."/>
            <person name="Sun H."/>
            <person name="Tunlid A."/>
            <person name="Henrissat B."/>
            <person name="Grigoriev I.V."/>
            <person name="Hibbett D.S."/>
            <person name="Martin F."/>
            <person name="Nordberg H.P."/>
            <person name="Cantor M.N."/>
            <person name="Hua S.X."/>
        </authorList>
    </citation>
    <scope>NUCLEOTIDE SEQUENCE [LARGE SCALE GENOMIC DNA]</scope>
    <source>
        <strain evidence="2 3">LaAM-08-1</strain>
    </source>
</reference>
<proteinExistence type="predicted"/>
<evidence type="ECO:0000313" key="3">
    <source>
        <dbReference type="Proteomes" id="UP000054477"/>
    </source>
</evidence>
<evidence type="ECO:0000313" key="2">
    <source>
        <dbReference type="EMBL" id="KIJ97538.1"/>
    </source>
</evidence>
<name>A0A0C9X857_9AGAR</name>
<organism evidence="2 3">
    <name type="scientific">Laccaria amethystina LaAM-08-1</name>
    <dbReference type="NCBI Taxonomy" id="1095629"/>
    <lineage>
        <taxon>Eukaryota</taxon>
        <taxon>Fungi</taxon>
        <taxon>Dikarya</taxon>
        <taxon>Basidiomycota</taxon>
        <taxon>Agaricomycotina</taxon>
        <taxon>Agaricomycetes</taxon>
        <taxon>Agaricomycetidae</taxon>
        <taxon>Agaricales</taxon>
        <taxon>Agaricineae</taxon>
        <taxon>Hydnangiaceae</taxon>
        <taxon>Laccaria</taxon>
    </lineage>
</organism>